<keyword evidence="2" id="KW-1185">Reference proteome</keyword>
<protein>
    <submittedName>
        <fullName evidence="1">Uncharacterized protein</fullName>
    </submittedName>
</protein>
<gene>
    <name evidence="1" type="ORF">Tsumi_01540</name>
</gene>
<evidence type="ECO:0000313" key="2">
    <source>
        <dbReference type="Proteomes" id="UP001628220"/>
    </source>
</evidence>
<evidence type="ECO:0000313" key="1">
    <source>
        <dbReference type="EMBL" id="GAB1251050.1"/>
    </source>
</evidence>
<reference evidence="1 2" key="1">
    <citation type="journal article" date="2025" name="Int. J. Syst. Evol. Microbiol.">
        <title>Desulfovibrio falkowii sp. nov., Porphyromonas miyakawae sp. nov., Mediterraneibacter flintii sp. nov. and Owariibacterium komagatae gen. nov., sp. nov., isolated from human faeces.</title>
        <authorList>
            <person name="Hamaguchi T."/>
            <person name="Ohara M."/>
            <person name="Hisatomi A."/>
            <person name="Sekiguchi K."/>
            <person name="Takeda J.I."/>
            <person name="Ueyama J."/>
            <person name="Ito M."/>
            <person name="Nishiwaki H."/>
            <person name="Ogi T."/>
            <person name="Hirayama M."/>
            <person name="Ohkuma M."/>
            <person name="Sakamoto M."/>
            <person name="Ohno K."/>
        </authorList>
    </citation>
    <scope>NUCLEOTIDE SEQUENCE [LARGE SCALE GENOMIC DNA]</scope>
    <source>
        <strain evidence="1 2">13CB11C</strain>
    </source>
</reference>
<comment type="caution">
    <text evidence="1">The sequence shown here is derived from an EMBL/GenBank/DDBJ whole genome shotgun (WGS) entry which is preliminary data.</text>
</comment>
<sequence>MSNPDLYDIYDDEEAIAFIRHTLSDEMNKSLDDDDLYYIIDLIYDFYDARGYMDEYTEEDEDKDREVVLDLDEMSDFIREAIRKDGMEPIEDIVIQAVVEAELDYEESLYDEDKE</sequence>
<proteinExistence type="predicted"/>
<organism evidence="1 2">
    <name type="scientific">Porphyromonas miyakawae</name>
    <dbReference type="NCBI Taxonomy" id="3137470"/>
    <lineage>
        <taxon>Bacteria</taxon>
        <taxon>Pseudomonadati</taxon>
        <taxon>Bacteroidota</taxon>
        <taxon>Bacteroidia</taxon>
        <taxon>Bacteroidales</taxon>
        <taxon>Porphyromonadaceae</taxon>
        <taxon>Porphyromonas</taxon>
    </lineage>
</organism>
<dbReference type="RefSeq" id="WP_411914866.1">
    <property type="nucleotide sequence ID" value="NZ_BAAFSF010000001.1"/>
</dbReference>
<accession>A0ABQ0E001</accession>
<dbReference type="EMBL" id="BAAFSF010000001">
    <property type="protein sequence ID" value="GAB1251050.1"/>
    <property type="molecule type" value="Genomic_DNA"/>
</dbReference>
<dbReference type="Proteomes" id="UP001628220">
    <property type="component" value="Unassembled WGS sequence"/>
</dbReference>
<name>A0ABQ0E001_9PORP</name>